<feature type="transmembrane region" description="Helical" evidence="5">
    <location>
        <begin position="364"/>
        <end position="381"/>
    </location>
</feature>
<evidence type="ECO:0008006" key="8">
    <source>
        <dbReference type="Google" id="ProtNLM"/>
    </source>
</evidence>
<proteinExistence type="predicted"/>
<dbReference type="InterPro" id="IPR011701">
    <property type="entry name" value="MFS"/>
</dbReference>
<feature type="transmembrane region" description="Helical" evidence="5">
    <location>
        <begin position="298"/>
        <end position="322"/>
    </location>
</feature>
<evidence type="ECO:0000256" key="3">
    <source>
        <dbReference type="ARBA" id="ARBA00022989"/>
    </source>
</evidence>
<dbReference type="GO" id="GO:0022857">
    <property type="term" value="F:transmembrane transporter activity"/>
    <property type="evidence" value="ECO:0007669"/>
    <property type="project" value="InterPro"/>
</dbReference>
<evidence type="ECO:0000313" key="6">
    <source>
        <dbReference type="Proteomes" id="UP000050791"/>
    </source>
</evidence>
<dbReference type="WBParaSite" id="SMTH1_13510.1">
    <property type="protein sequence ID" value="SMTH1_13510.1"/>
    <property type="gene ID" value="SMTH1_13510"/>
</dbReference>
<name>A0AA85AXA4_9TREM</name>
<evidence type="ECO:0000256" key="5">
    <source>
        <dbReference type="SAM" id="Phobius"/>
    </source>
</evidence>
<feature type="transmembrane region" description="Helical" evidence="5">
    <location>
        <begin position="66"/>
        <end position="83"/>
    </location>
</feature>
<dbReference type="PANTHER" id="PTHR23507:SF1">
    <property type="entry name" value="FI18259P1-RELATED"/>
    <property type="match status" value="1"/>
</dbReference>
<feature type="transmembrane region" description="Helical" evidence="5">
    <location>
        <begin position="124"/>
        <end position="148"/>
    </location>
</feature>
<dbReference type="InterPro" id="IPR036259">
    <property type="entry name" value="MFS_trans_sf"/>
</dbReference>
<evidence type="ECO:0000256" key="4">
    <source>
        <dbReference type="ARBA" id="ARBA00023136"/>
    </source>
</evidence>
<dbReference type="Proteomes" id="UP000050791">
    <property type="component" value="Unassembled WGS sequence"/>
</dbReference>
<comment type="subcellular location">
    <subcellularLocation>
        <location evidence="1">Membrane</location>
        <topology evidence="1">Multi-pass membrane protein</topology>
    </subcellularLocation>
</comment>
<organism evidence="6 7">
    <name type="scientific">Schistosoma mattheei</name>
    <dbReference type="NCBI Taxonomy" id="31246"/>
    <lineage>
        <taxon>Eukaryota</taxon>
        <taxon>Metazoa</taxon>
        <taxon>Spiralia</taxon>
        <taxon>Lophotrochozoa</taxon>
        <taxon>Platyhelminthes</taxon>
        <taxon>Trematoda</taxon>
        <taxon>Digenea</taxon>
        <taxon>Strigeidida</taxon>
        <taxon>Schistosomatoidea</taxon>
        <taxon>Schistosomatidae</taxon>
        <taxon>Schistosoma</taxon>
    </lineage>
</organism>
<feature type="transmembrane region" description="Helical" evidence="5">
    <location>
        <begin position="169"/>
        <end position="191"/>
    </location>
</feature>
<feature type="transmembrane region" description="Helical" evidence="5">
    <location>
        <begin position="197"/>
        <end position="220"/>
    </location>
</feature>
<evidence type="ECO:0000256" key="2">
    <source>
        <dbReference type="ARBA" id="ARBA00022692"/>
    </source>
</evidence>
<accession>A0AA85AXA4</accession>
<protein>
    <recommendedName>
        <fullName evidence="8">MFS domain-containing protein</fullName>
    </recommendedName>
</protein>
<keyword evidence="4 5" id="KW-0472">Membrane</keyword>
<dbReference type="PANTHER" id="PTHR23507">
    <property type="entry name" value="ZGC:174356"/>
    <property type="match status" value="1"/>
</dbReference>
<dbReference type="Pfam" id="PF07690">
    <property type="entry name" value="MFS_1"/>
    <property type="match status" value="1"/>
</dbReference>
<feature type="transmembrane region" description="Helical" evidence="5">
    <location>
        <begin position="463"/>
        <end position="486"/>
    </location>
</feature>
<dbReference type="AlphaFoldDB" id="A0AA85AXA4"/>
<dbReference type="SUPFAM" id="SSF103473">
    <property type="entry name" value="MFS general substrate transporter"/>
    <property type="match status" value="1"/>
</dbReference>
<evidence type="ECO:0000256" key="1">
    <source>
        <dbReference type="ARBA" id="ARBA00004141"/>
    </source>
</evidence>
<dbReference type="GO" id="GO:0016020">
    <property type="term" value="C:membrane"/>
    <property type="evidence" value="ECO:0007669"/>
    <property type="project" value="UniProtKB-SubCell"/>
</dbReference>
<feature type="transmembrane region" description="Helical" evidence="5">
    <location>
        <begin position="252"/>
        <end position="278"/>
    </location>
</feature>
<feature type="transmembrane region" description="Helical" evidence="5">
    <location>
        <begin position="90"/>
        <end position="112"/>
    </location>
</feature>
<dbReference type="Gene3D" id="1.20.1250.20">
    <property type="entry name" value="MFS general substrate transporter like domains"/>
    <property type="match status" value="1"/>
</dbReference>
<reference evidence="7" key="1">
    <citation type="submission" date="2023-11" db="UniProtKB">
        <authorList>
            <consortium name="WormBaseParasite"/>
        </authorList>
    </citation>
    <scope>IDENTIFICATION</scope>
</reference>
<keyword evidence="3 5" id="KW-1133">Transmembrane helix</keyword>
<evidence type="ECO:0000313" key="7">
    <source>
        <dbReference type="WBParaSite" id="SMTH1_13510.1"/>
    </source>
</evidence>
<sequence length="495" mass="54729">MVIPFYTAVEISTFICDQFTFYSFLTQRGLPYGYGISTDGNNSTEIKLKQHDAQKQTSLVQSSNNFAAVAPGLISTLLVGYISDRFGRKIALGILIAGEAAQVVAVAVVVFFRLTPWALVASNVLEGLIGGGLLSAIAQFSVCITDLTNYDQLKKFTSIPKSVYERRRWIFLTLIDGLACLSLAIASMIAGSLIHTYGFNITMMVCILIYLPVIILIFFLPETNNVKQLKYDTEVDVYNHDKLSNNKIKQTLMTVISSNPVLIIILGILFIVSTSAMVDSPFVTVYLMSEPFWWNSRKLGLSNGITEACSALLSIIIVNILARIQLSQSTSLNNKNNHELNDDNDDDDNNLTENKINFKFQNTLFNLLIFALSLILLNRIMMTIAYLFSSFTANIIVYIGLVPKLAKNINFPLLRTLITNWSGTQRTGLILSFASFISRIGLLISVSALPLVYSATLSHFPGAVFLVCASMLFVAICAAISLPFLAKYKTMNVRI</sequence>
<keyword evidence="2 5" id="KW-0812">Transmembrane</keyword>
<feature type="transmembrane region" description="Helical" evidence="5">
    <location>
        <begin position="427"/>
        <end position="451"/>
    </location>
</feature>